<dbReference type="InterPro" id="IPR029058">
    <property type="entry name" value="AB_hydrolase_fold"/>
</dbReference>
<feature type="domain" description="Phospholipase/carboxylesterase/thioesterase" evidence="3">
    <location>
        <begin position="13"/>
        <end position="211"/>
    </location>
</feature>
<dbReference type="Proteomes" id="UP000239576">
    <property type="component" value="Unassembled WGS sequence"/>
</dbReference>
<dbReference type="OrthoDB" id="9801763at2"/>
<organism evidence="4 5">
    <name type="scientific">Stenomitos frigidus ULC18</name>
    <dbReference type="NCBI Taxonomy" id="2107698"/>
    <lineage>
        <taxon>Bacteria</taxon>
        <taxon>Bacillati</taxon>
        <taxon>Cyanobacteriota</taxon>
        <taxon>Cyanophyceae</taxon>
        <taxon>Leptolyngbyales</taxon>
        <taxon>Leptolyngbyaceae</taxon>
        <taxon>Stenomitos</taxon>
    </lineage>
</organism>
<dbReference type="PANTHER" id="PTHR10655:SF17">
    <property type="entry name" value="LYSOPHOSPHOLIPASE-LIKE PROTEIN 1"/>
    <property type="match status" value="1"/>
</dbReference>
<protein>
    <submittedName>
        <fullName evidence="4">Serine esterase</fullName>
    </submittedName>
</protein>
<comment type="similarity">
    <text evidence="1">Belongs to the AB hydrolase superfamily. AB hydrolase 2 family.</text>
</comment>
<dbReference type="PANTHER" id="PTHR10655">
    <property type="entry name" value="LYSOPHOSPHOLIPASE-RELATED"/>
    <property type="match status" value="1"/>
</dbReference>
<gene>
    <name evidence="4" type="ORF">C7B82_03525</name>
</gene>
<dbReference type="InterPro" id="IPR050565">
    <property type="entry name" value="LYPA1-2/EST-like"/>
</dbReference>
<dbReference type="RefSeq" id="WP_106255101.1">
    <property type="nucleotide sequence ID" value="NZ_CAWNSW010000080.1"/>
</dbReference>
<reference evidence="4 5" key="2">
    <citation type="submission" date="2018-03" db="EMBL/GenBank/DDBJ databases">
        <title>The ancient ancestry and fast evolution of plastids.</title>
        <authorList>
            <person name="Moore K.R."/>
            <person name="Magnabosco C."/>
            <person name="Momper L."/>
            <person name="Gold D.A."/>
            <person name="Bosak T."/>
            <person name="Fournier G.P."/>
        </authorList>
    </citation>
    <scope>NUCLEOTIDE SEQUENCE [LARGE SCALE GENOMIC DNA]</scope>
    <source>
        <strain evidence="4 5">ULC18</strain>
    </source>
</reference>
<proteinExistence type="inferred from homology"/>
<reference evidence="5" key="1">
    <citation type="submission" date="2018-02" db="EMBL/GenBank/DDBJ databases">
        <authorList>
            <person name="Moore K."/>
            <person name="Momper L."/>
        </authorList>
    </citation>
    <scope>NUCLEOTIDE SEQUENCE [LARGE SCALE GENOMIC DNA]</scope>
    <source>
        <strain evidence="5">ULC18</strain>
    </source>
</reference>
<dbReference type="GO" id="GO:0016787">
    <property type="term" value="F:hydrolase activity"/>
    <property type="evidence" value="ECO:0007669"/>
    <property type="project" value="UniProtKB-KW"/>
</dbReference>
<dbReference type="InterPro" id="IPR003140">
    <property type="entry name" value="PLipase/COase/thioEstase"/>
</dbReference>
<name>A0A2T1EM36_9CYAN</name>
<dbReference type="SUPFAM" id="SSF53474">
    <property type="entry name" value="alpha/beta-Hydrolases"/>
    <property type="match status" value="1"/>
</dbReference>
<evidence type="ECO:0000256" key="1">
    <source>
        <dbReference type="ARBA" id="ARBA00006499"/>
    </source>
</evidence>
<keyword evidence="2" id="KW-0378">Hydrolase</keyword>
<evidence type="ECO:0000256" key="2">
    <source>
        <dbReference type="ARBA" id="ARBA00022801"/>
    </source>
</evidence>
<accession>A0A2T1EM36</accession>
<keyword evidence="5" id="KW-1185">Reference proteome</keyword>
<dbReference type="AlphaFoldDB" id="A0A2T1EM36"/>
<evidence type="ECO:0000259" key="3">
    <source>
        <dbReference type="Pfam" id="PF02230"/>
    </source>
</evidence>
<dbReference type="EMBL" id="PVWK01000017">
    <property type="protein sequence ID" value="PSB33738.1"/>
    <property type="molecule type" value="Genomic_DNA"/>
</dbReference>
<comment type="caution">
    <text evidence="4">The sequence shown here is derived from an EMBL/GenBank/DDBJ whole genome shotgun (WGS) entry which is preliminary data.</text>
</comment>
<sequence length="217" mass="23370">MTLQVITVPPATGEPPQGLIVILHGWGASAQDVFSLAPFIGLPDYQLVFPDAPFAHPYAAGGRMWYDFPGNFNFQSTPAFASRDDLSTSRQLLTDLIKALPETTGVPLSRTILGGFSQGAAMTLDVGLGLPLAGLMVLSGYLHAPIAHQQAAFPPTLMVHGRQDLVVPLSAAQQSLRNLQALGVSVRYQEFDMGHEIQPLVLKQVQSFVEELLPNNN</sequence>
<dbReference type="Pfam" id="PF02230">
    <property type="entry name" value="Abhydrolase_2"/>
    <property type="match status" value="1"/>
</dbReference>
<dbReference type="Gene3D" id="3.40.50.1820">
    <property type="entry name" value="alpha/beta hydrolase"/>
    <property type="match status" value="1"/>
</dbReference>
<evidence type="ECO:0000313" key="5">
    <source>
        <dbReference type="Proteomes" id="UP000239576"/>
    </source>
</evidence>
<evidence type="ECO:0000313" key="4">
    <source>
        <dbReference type="EMBL" id="PSB33738.1"/>
    </source>
</evidence>